<dbReference type="AlphaFoldDB" id="A0A7D4FMB0"/>
<evidence type="ECO:0000313" key="3">
    <source>
        <dbReference type="EMBL" id="QKH79329.1"/>
    </source>
</evidence>
<feature type="compositionally biased region" description="Basic and acidic residues" evidence="1">
    <location>
        <begin position="159"/>
        <end position="170"/>
    </location>
</feature>
<organism evidence="3 4">
    <name type="scientific">Finegoldia magna</name>
    <name type="common">Peptostreptococcus magnus</name>
    <dbReference type="NCBI Taxonomy" id="1260"/>
    <lineage>
        <taxon>Bacteria</taxon>
        <taxon>Bacillati</taxon>
        <taxon>Bacillota</taxon>
        <taxon>Tissierellia</taxon>
        <taxon>Tissierellales</taxon>
        <taxon>Peptoniphilaceae</taxon>
        <taxon>Finegoldia</taxon>
    </lineage>
</organism>
<keyword evidence="2" id="KW-1133">Transmembrane helix</keyword>
<accession>A0A7D4FMB0</accession>
<keyword evidence="2" id="KW-0472">Membrane</keyword>
<reference evidence="3 4" key="1">
    <citation type="submission" date="2020-05" db="EMBL/GenBank/DDBJ databases">
        <title>FDA dAtabase for Regulatory Grade micrObial Sequences (FDA-ARGOS): Supporting development and validation of Infectious Disease Dx tests.</title>
        <authorList>
            <person name="Pederson C."/>
            <person name="Tallon L."/>
            <person name="Sadzewicz L."/>
            <person name="Zhao X."/>
            <person name="Vavikolanu K."/>
            <person name="Mehta A."/>
            <person name="Aluvathingal J."/>
            <person name="Nadendla S."/>
            <person name="Myers T."/>
            <person name="Yan Y."/>
            <person name="Sichtig H."/>
        </authorList>
    </citation>
    <scope>NUCLEOTIDE SEQUENCE [LARGE SCALE GENOMIC DNA]</scope>
    <source>
        <strain evidence="3 4">FDAARGOS_764</strain>
    </source>
</reference>
<keyword evidence="2" id="KW-0812">Transmembrane</keyword>
<proteinExistence type="predicted"/>
<gene>
    <name evidence="3" type="ORF">FOC70_02750</name>
</gene>
<name>A0A7D4FMB0_FINMA</name>
<dbReference type="Proteomes" id="UP000502899">
    <property type="component" value="Chromosome"/>
</dbReference>
<protein>
    <submittedName>
        <fullName evidence="3">Uncharacterized protein</fullName>
    </submittedName>
</protein>
<evidence type="ECO:0000256" key="2">
    <source>
        <dbReference type="SAM" id="Phobius"/>
    </source>
</evidence>
<evidence type="ECO:0000313" key="4">
    <source>
        <dbReference type="Proteomes" id="UP000502899"/>
    </source>
</evidence>
<feature type="transmembrane region" description="Helical" evidence="2">
    <location>
        <begin position="110"/>
        <end position="130"/>
    </location>
</feature>
<sequence length="254" mass="29742">MRYDGKINKKLRTVELNDDDECLYKLAYDEEKRSYFTHKDILKYVNEHYLKKDNIIEENLLNDLNTFKTYRDDVEQIYNNQDHFNKILSLLLTCVTTIFGAIGNKGNYEYKLLFGLMIVIVYINMIYNVFRTTSKSESAKIKFITNAIYTLETIKEDMDKRGNSGTKSDEIISSVNDKQDDGNTENIASEDADEIISSVNDKLDDANTEDITTEDANERYEGLELTEVKEIRTYTYKATKNEYSPRAMYEKKRR</sequence>
<feature type="compositionally biased region" description="Acidic residues" evidence="1">
    <location>
        <begin position="206"/>
        <end position="215"/>
    </location>
</feature>
<feature type="transmembrane region" description="Helical" evidence="2">
    <location>
        <begin position="87"/>
        <end position="104"/>
    </location>
</feature>
<feature type="region of interest" description="Disordered" evidence="1">
    <location>
        <begin position="159"/>
        <end position="219"/>
    </location>
</feature>
<evidence type="ECO:0000256" key="1">
    <source>
        <dbReference type="SAM" id="MobiDB-lite"/>
    </source>
</evidence>
<dbReference type="RefSeq" id="WP_002841898.1">
    <property type="nucleotide sequence ID" value="NZ_CP054000.1"/>
</dbReference>
<dbReference type="EMBL" id="CP054000">
    <property type="protein sequence ID" value="QKH79329.1"/>
    <property type="molecule type" value="Genomic_DNA"/>
</dbReference>